<evidence type="ECO:0000313" key="2">
    <source>
        <dbReference type="EMBL" id="CAK0810281.1"/>
    </source>
</evidence>
<name>A0ABN9QWB7_9DINO</name>
<keyword evidence="3" id="KW-1185">Reference proteome</keyword>
<accession>A0ABN9QWB7</accession>
<organism evidence="2 3">
    <name type="scientific">Prorocentrum cordatum</name>
    <dbReference type="NCBI Taxonomy" id="2364126"/>
    <lineage>
        <taxon>Eukaryota</taxon>
        <taxon>Sar</taxon>
        <taxon>Alveolata</taxon>
        <taxon>Dinophyceae</taxon>
        <taxon>Prorocentrales</taxon>
        <taxon>Prorocentraceae</taxon>
        <taxon>Prorocentrum</taxon>
    </lineage>
</organism>
<dbReference type="InterPro" id="IPR050266">
    <property type="entry name" value="AB_hydrolase_sf"/>
</dbReference>
<dbReference type="InterPro" id="IPR000073">
    <property type="entry name" value="AB_hydrolase_1"/>
</dbReference>
<dbReference type="SUPFAM" id="SSF53474">
    <property type="entry name" value="alpha/beta-Hydrolases"/>
    <property type="match status" value="1"/>
</dbReference>
<feature type="domain" description="AB hydrolase-1" evidence="1">
    <location>
        <begin position="17"/>
        <end position="291"/>
    </location>
</feature>
<proteinExistence type="predicted"/>
<reference evidence="2" key="1">
    <citation type="submission" date="2023-10" db="EMBL/GenBank/DDBJ databases">
        <authorList>
            <person name="Chen Y."/>
            <person name="Shah S."/>
            <person name="Dougan E. K."/>
            <person name="Thang M."/>
            <person name="Chan C."/>
        </authorList>
    </citation>
    <scope>NUCLEOTIDE SEQUENCE [LARGE SCALE GENOMIC DNA]</scope>
</reference>
<dbReference type="PANTHER" id="PTHR43798">
    <property type="entry name" value="MONOACYLGLYCEROL LIPASE"/>
    <property type="match status" value="1"/>
</dbReference>
<comment type="caution">
    <text evidence="2">The sequence shown here is derived from an EMBL/GenBank/DDBJ whole genome shotgun (WGS) entry which is preliminary data.</text>
</comment>
<sequence length="307" mass="32977">MVIPLSSTTAQQSTPTVVLIHGLDANKGTWHGILHDLHSASYPAIAFDLRGHGDSPLGDPAEFSAAAVAEDVVAAIQACGSRLPAVLVGHSMGGRVAARVAAVDAQRSRAGARPLLAACVIVDMDLRVRHPPWSADADLSEPQLAALGSFASENGQRFGSWEEARDALLPWYAEDPGSGSDQWVDSWKGKQVRPAPSGGWWSDLNPLGRRLAFRSLLETADGLDAWDVLARERPLRFEVHVWRAERQSGCRDEGEGGLLDMRARLPELHVRVFGGSAHSIHWSNREEFAAALRGVVDGAASRLRAGS</sequence>
<dbReference type="Gene3D" id="3.40.50.1820">
    <property type="entry name" value="alpha/beta hydrolase"/>
    <property type="match status" value="1"/>
</dbReference>
<evidence type="ECO:0000313" key="3">
    <source>
        <dbReference type="Proteomes" id="UP001189429"/>
    </source>
</evidence>
<dbReference type="Pfam" id="PF12697">
    <property type="entry name" value="Abhydrolase_6"/>
    <property type="match status" value="1"/>
</dbReference>
<protein>
    <recommendedName>
        <fullName evidence="1">AB hydrolase-1 domain-containing protein</fullName>
    </recommendedName>
</protein>
<evidence type="ECO:0000259" key="1">
    <source>
        <dbReference type="Pfam" id="PF12697"/>
    </source>
</evidence>
<gene>
    <name evidence="2" type="ORF">PCOR1329_LOCUS15289</name>
</gene>
<dbReference type="InterPro" id="IPR029058">
    <property type="entry name" value="AB_hydrolase_fold"/>
</dbReference>
<dbReference type="EMBL" id="CAUYUJ010004614">
    <property type="protein sequence ID" value="CAK0810281.1"/>
    <property type="molecule type" value="Genomic_DNA"/>
</dbReference>
<dbReference type="PANTHER" id="PTHR43798:SF5">
    <property type="entry name" value="MONOACYLGLYCEROL LIPASE ABHD6"/>
    <property type="match status" value="1"/>
</dbReference>
<dbReference type="Proteomes" id="UP001189429">
    <property type="component" value="Unassembled WGS sequence"/>
</dbReference>